<sequence>ITLNNLISIAGIVLFGWFVYGIYKLRQKEKEIFEVKGQLDNIENDETSKRTLHSGMVNQSAFERMTEKRRKPLEAKLETLKMERQFLLDKIPLLGLFKK</sequence>
<organism evidence="2 3">
    <name type="scientific">Candidatus Collierbacteria bacterium GW2011_GWB1_44_6</name>
    <dbReference type="NCBI Taxonomy" id="1618384"/>
    <lineage>
        <taxon>Bacteria</taxon>
        <taxon>Candidatus Collieribacteriota</taxon>
    </lineage>
</organism>
<protein>
    <submittedName>
        <fullName evidence="2">Uncharacterized protein</fullName>
    </submittedName>
</protein>
<keyword evidence="1" id="KW-0472">Membrane</keyword>
<accession>A0A0G1ML23</accession>
<evidence type="ECO:0000313" key="2">
    <source>
        <dbReference type="EMBL" id="KKT72694.1"/>
    </source>
</evidence>
<dbReference type="AlphaFoldDB" id="A0A0G1ML23"/>
<keyword evidence="1" id="KW-0812">Transmembrane</keyword>
<reference evidence="2 3" key="1">
    <citation type="journal article" date="2015" name="Nature">
        <title>rRNA introns, odd ribosomes, and small enigmatic genomes across a large radiation of phyla.</title>
        <authorList>
            <person name="Brown C.T."/>
            <person name="Hug L.A."/>
            <person name="Thomas B.C."/>
            <person name="Sharon I."/>
            <person name="Castelle C.J."/>
            <person name="Singh A."/>
            <person name="Wilkins M.J."/>
            <person name="Williams K.H."/>
            <person name="Banfield J.F."/>
        </authorList>
    </citation>
    <scope>NUCLEOTIDE SEQUENCE [LARGE SCALE GENOMIC DNA]</scope>
</reference>
<dbReference type="STRING" id="1618384.UW68_C0028G0006"/>
<feature type="non-terminal residue" evidence="2">
    <location>
        <position position="1"/>
    </location>
</feature>
<feature type="transmembrane region" description="Helical" evidence="1">
    <location>
        <begin position="6"/>
        <end position="23"/>
    </location>
</feature>
<name>A0A0G1ML23_9BACT</name>
<evidence type="ECO:0000313" key="3">
    <source>
        <dbReference type="Proteomes" id="UP000034835"/>
    </source>
</evidence>
<dbReference type="Proteomes" id="UP000034835">
    <property type="component" value="Unassembled WGS sequence"/>
</dbReference>
<comment type="caution">
    <text evidence="2">The sequence shown here is derived from an EMBL/GenBank/DDBJ whole genome shotgun (WGS) entry which is preliminary data.</text>
</comment>
<evidence type="ECO:0000256" key="1">
    <source>
        <dbReference type="SAM" id="Phobius"/>
    </source>
</evidence>
<keyword evidence="1" id="KW-1133">Transmembrane helix</keyword>
<dbReference type="EMBL" id="LCJG01000028">
    <property type="protein sequence ID" value="KKT72694.1"/>
    <property type="molecule type" value="Genomic_DNA"/>
</dbReference>
<gene>
    <name evidence="2" type="ORF">UW68_C0028G0006</name>
</gene>
<proteinExistence type="predicted"/>